<protein>
    <submittedName>
        <fullName evidence="4">Amidase</fullName>
    </submittedName>
</protein>
<evidence type="ECO:0000313" key="4">
    <source>
        <dbReference type="EMBL" id="KAJ5505188.1"/>
    </source>
</evidence>
<dbReference type="EMBL" id="JAPWDS010000003">
    <property type="protein sequence ID" value="KAJ5505188.1"/>
    <property type="molecule type" value="Genomic_DNA"/>
</dbReference>
<evidence type="ECO:0000256" key="1">
    <source>
        <dbReference type="ARBA" id="ARBA00009199"/>
    </source>
</evidence>
<dbReference type="GO" id="GO:0016787">
    <property type="term" value="F:hydrolase activity"/>
    <property type="evidence" value="ECO:0007669"/>
    <property type="project" value="UniProtKB-KW"/>
</dbReference>
<dbReference type="InterPro" id="IPR036928">
    <property type="entry name" value="AS_sf"/>
</dbReference>
<keyword evidence="2" id="KW-0378">Hydrolase</keyword>
<dbReference type="Gene3D" id="3.90.1300.10">
    <property type="entry name" value="Amidase signature (AS) domain"/>
    <property type="match status" value="1"/>
</dbReference>
<organism evidence="4 5">
    <name type="scientific">Penicillium fimorum</name>
    <dbReference type="NCBI Taxonomy" id="1882269"/>
    <lineage>
        <taxon>Eukaryota</taxon>
        <taxon>Fungi</taxon>
        <taxon>Dikarya</taxon>
        <taxon>Ascomycota</taxon>
        <taxon>Pezizomycotina</taxon>
        <taxon>Eurotiomycetes</taxon>
        <taxon>Eurotiomycetidae</taxon>
        <taxon>Eurotiales</taxon>
        <taxon>Aspergillaceae</taxon>
        <taxon>Penicillium</taxon>
    </lineage>
</organism>
<evidence type="ECO:0000313" key="5">
    <source>
        <dbReference type="Proteomes" id="UP001149954"/>
    </source>
</evidence>
<comment type="similarity">
    <text evidence="1">Belongs to the amidase family.</text>
</comment>
<keyword evidence="5" id="KW-1185">Reference proteome</keyword>
<dbReference type="Pfam" id="PF01425">
    <property type="entry name" value="Amidase"/>
    <property type="match status" value="1"/>
</dbReference>
<dbReference type="Proteomes" id="UP001149954">
    <property type="component" value="Unassembled WGS sequence"/>
</dbReference>
<comment type="caution">
    <text evidence="4">The sequence shown here is derived from an EMBL/GenBank/DDBJ whole genome shotgun (WGS) entry which is preliminary data.</text>
</comment>
<proteinExistence type="inferred from homology"/>
<evidence type="ECO:0000256" key="2">
    <source>
        <dbReference type="ARBA" id="ARBA00022801"/>
    </source>
</evidence>
<dbReference type="AlphaFoldDB" id="A0A9X0C7M0"/>
<name>A0A9X0C7M0_9EURO</name>
<dbReference type="SUPFAM" id="SSF75304">
    <property type="entry name" value="Amidase signature (AS) enzymes"/>
    <property type="match status" value="1"/>
</dbReference>
<reference evidence="4" key="1">
    <citation type="submission" date="2022-12" db="EMBL/GenBank/DDBJ databases">
        <authorList>
            <person name="Petersen C."/>
        </authorList>
    </citation>
    <scope>NUCLEOTIDE SEQUENCE</scope>
    <source>
        <strain evidence="4">IBT 29495</strain>
    </source>
</reference>
<dbReference type="PANTHER" id="PTHR46072:SF5">
    <property type="entry name" value="GENERAL AMIDASE-C"/>
    <property type="match status" value="1"/>
</dbReference>
<dbReference type="OrthoDB" id="6428749at2759"/>
<feature type="domain" description="Amidase" evidence="3">
    <location>
        <begin position="81"/>
        <end position="203"/>
    </location>
</feature>
<dbReference type="InterPro" id="IPR023631">
    <property type="entry name" value="Amidase_dom"/>
</dbReference>
<sequence>MGTESWEVLVHRKQLKAAAKIPSKWRIPEELTKISETSGMNVLDVPRQSGVLSERQLVITENHDATDLLCKIHRQELSAYEVTEAFCIRAAIAQQVTRCLTEAFFERALQRAKDLDEILSKTGELVGPLYGLPISFKDCFNIIGVPSTIGFTSFIKNDPLSSTSPAVQVLLNLGTIQYVKTNVPQTIMAADSHNYVFGRTLNPH</sequence>
<reference evidence="4" key="2">
    <citation type="journal article" date="2023" name="IMA Fungus">
        <title>Comparative genomic study of the Penicillium genus elucidates a diverse pangenome and 15 lateral gene transfer events.</title>
        <authorList>
            <person name="Petersen C."/>
            <person name="Sorensen T."/>
            <person name="Nielsen M.R."/>
            <person name="Sondergaard T.E."/>
            <person name="Sorensen J.L."/>
            <person name="Fitzpatrick D.A."/>
            <person name="Frisvad J.C."/>
            <person name="Nielsen K.L."/>
        </authorList>
    </citation>
    <scope>NUCLEOTIDE SEQUENCE</scope>
    <source>
        <strain evidence="4">IBT 29495</strain>
    </source>
</reference>
<accession>A0A9X0C7M0</accession>
<evidence type="ECO:0000259" key="3">
    <source>
        <dbReference type="Pfam" id="PF01425"/>
    </source>
</evidence>
<gene>
    <name evidence="4" type="ORF">N7463_008062</name>
</gene>
<dbReference type="PANTHER" id="PTHR46072">
    <property type="entry name" value="AMIDASE-RELATED-RELATED"/>
    <property type="match status" value="1"/>
</dbReference>